<dbReference type="EMBL" id="QUNF01000019">
    <property type="protein sequence ID" value="REG83046.1"/>
    <property type="molecule type" value="Genomic_DNA"/>
</dbReference>
<dbReference type="OrthoDB" id="9804907at2"/>
<evidence type="ECO:0000313" key="2">
    <source>
        <dbReference type="Proteomes" id="UP000256405"/>
    </source>
</evidence>
<evidence type="ECO:0000313" key="1">
    <source>
        <dbReference type="EMBL" id="REG83046.1"/>
    </source>
</evidence>
<reference evidence="1 2" key="1">
    <citation type="submission" date="2018-08" db="EMBL/GenBank/DDBJ databases">
        <title>Genomic Encyclopedia of Archaeal and Bacterial Type Strains, Phase II (KMG-II): from individual species to whole genera.</title>
        <authorList>
            <person name="Goeker M."/>
        </authorList>
    </citation>
    <scope>NUCLEOTIDE SEQUENCE [LARGE SCALE GENOMIC DNA]</scope>
    <source>
        <strain evidence="1 2">DSM 15986</strain>
    </source>
</reference>
<accession>A0A3E0DLR3</accession>
<dbReference type="RefSeq" id="WP_140160598.1">
    <property type="nucleotide sequence ID" value="NZ_MSSW01000044.1"/>
</dbReference>
<protein>
    <submittedName>
        <fullName evidence="1">Uncharacterized protein</fullName>
    </submittedName>
</protein>
<keyword evidence="2" id="KW-1185">Reference proteome</keyword>
<name>A0A3E0DLR3_9BACT</name>
<proteinExistence type="predicted"/>
<dbReference type="Proteomes" id="UP000256405">
    <property type="component" value="Unassembled WGS sequence"/>
</dbReference>
<sequence>MDIFALHLTGGEEVTFYPKPTYTLYFYSSQLPVKDIDQAVDELENPKTHRILVYSGLRSSVFQPVDQREFYY</sequence>
<organism evidence="1 2">
    <name type="scientific">Algoriphagus antarcticus</name>
    <dbReference type="NCBI Taxonomy" id="238540"/>
    <lineage>
        <taxon>Bacteria</taxon>
        <taxon>Pseudomonadati</taxon>
        <taxon>Bacteroidota</taxon>
        <taxon>Cytophagia</taxon>
        <taxon>Cytophagales</taxon>
        <taxon>Cyclobacteriaceae</taxon>
        <taxon>Algoriphagus</taxon>
    </lineage>
</organism>
<gene>
    <name evidence="1" type="ORF">C8N25_11910</name>
</gene>
<comment type="caution">
    <text evidence="1">The sequence shown here is derived from an EMBL/GenBank/DDBJ whole genome shotgun (WGS) entry which is preliminary data.</text>
</comment>
<dbReference type="AlphaFoldDB" id="A0A3E0DLR3"/>